<protein>
    <submittedName>
        <fullName evidence="2">Uncharacterized protein</fullName>
    </submittedName>
</protein>
<dbReference type="PROSITE" id="PS51257">
    <property type="entry name" value="PROKAR_LIPOPROTEIN"/>
    <property type="match status" value="1"/>
</dbReference>
<keyword evidence="1" id="KW-0732">Signal</keyword>
<sequence>MRKLIVSIVACVMMSLLACQDTKESDVPFNDISSYKKIGMQISYETGARWIEAYNQKNNIQARSTLSPYTISAGQLQEAVASVNSLVGVAFHHAIDENGEHHFIVIPVDESLHVWSNIPGRAYIDANTNREITREVARSWAQNYEDAHAGEIWFHFFGSNIFEEIFDVSYFSTLNIVPALNTSNLTPQLLLMIINEQLSITGRTVDADDPLVYDASSPCPPCPVEP</sequence>
<gene>
    <name evidence="2" type="ORF">KK083_08885</name>
</gene>
<evidence type="ECO:0000313" key="3">
    <source>
        <dbReference type="Proteomes" id="UP001319200"/>
    </source>
</evidence>
<dbReference type="RefSeq" id="WP_254162624.1">
    <property type="nucleotide sequence ID" value="NZ_JAHESF010000007.1"/>
</dbReference>
<dbReference type="Proteomes" id="UP001319200">
    <property type="component" value="Unassembled WGS sequence"/>
</dbReference>
<reference evidence="2 3" key="1">
    <citation type="submission" date="2021-05" db="EMBL/GenBank/DDBJ databases">
        <title>A Polyphasic approach of four new species of the genus Ohtaekwangia: Ohtaekwangia histidinii sp. nov., Ohtaekwangia cretensis sp. nov., Ohtaekwangia indiensis sp. nov., Ohtaekwangia reichenbachii sp. nov. from diverse environment.</title>
        <authorList>
            <person name="Octaviana S."/>
        </authorList>
    </citation>
    <scope>NUCLEOTIDE SEQUENCE [LARGE SCALE GENOMIC DNA]</scope>
    <source>
        <strain evidence="2 3">PWU4</strain>
    </source>
</reference>
<accession>A0AAP2DIK0</accession>
<organism evidence="2 3">
    <name type="scientific">Chryseosolibacter histidini</name>
    <dbReference type="NCBI Taxonomy" id="2782349"/>
    <lineage>
        <taxon>Bacteria</taxon>
        <taxon>Pseudomonadati</taxon>
        <taxon>Bacteroidota</taxon>
        <taxon>Cytophagia</taxon>
        <taxon>Cytophagales</taxon>
        <taxon>Chryseotaleaceae</taxon>
        <taxon>Chryseosolibacter</taxon>
    </lineage>
</organism>
<proteinExistence type="predicted"/>
<evidence type="ECO:0000256" key="1">
    <source>
        <dbReference type="SAM" id="SignalP"/>
    </source>
</evidence>
<comment type="caution">
    <text evidence="2">The sequence shown here is derived from an EMBL/GenBank/DDBJ whole genome shotgun (WGS) entry which is preliminary data.</text>
</comment>
<name>A0AAP2DIK0_9BACT</name>
<evidence type="ECO:0000313" key="2">
    <source>
        <dbReference type="EMBL" id="MBT1696986.1"/>
    </source>
</evidence>
<dbReference type="EMBL" id="JAHESF010000007">
    <property type="protein sequence ID" value="MBT1696986.1"/>
    <property type="molecule type" value="Genomic_DNA"/>
</dbReference>
<feature type="signal peptide" evidence="1">
    <location>
        <begin position="1"/>
        <end position="18"/>
    </location>
</feature>
<dbReference type="AlphaFoldDB" id="A0AAP2DIK0"/>
<feature type="chain" id="PRO_5042936000" evidence="1">
    <location>
        <begin position="19"/>
        <end position="226"/>
    </location>
</feature>
<keyword evidence="3" id="KW-1185">Reference proteome</keyword>